<feature type="signal peptide" evidence="1">
    <location>
        <begin position="1"/>
        <end position="18"/>
    </location>
</feature>
<evidence type="ECO:0000313" key="2">
    <source>
        <dbReference type="EMBL" id="TFK56390.1"/>
    </source>
</evidence>
<evidence type="ECO:0000313" key="3">
    <source>
        <dbReference type="Proteomes" id="UP000305948"/>
    </source>
</evidence>
<protein>
    <submittedName>
        <fullName evidence="2">Uncharacterized protein</fullName>
    </submittedName>
</protein>
<sequence length="123" mass="13328">MTVVMIVAASTLFESAMNCPVSAGSYIPYKQILKHLSVKQSIQQEQHPRQAPPTGPEVLNLARTYTISSPLWATDLQNAPPGRAIGPTYALRGIGKRLGGYRRSKALCPDGHQVIDLKAGFVI</sequence>
<dbReference type="AlphaFoldDB" id="A0A5C3NGB8"/>
<gene>
    <name evidence="2" type="ORF">OE88DRAFT_1649661</name>
</gene>
<feature type="chain" id="PRO_5023074966" evidence="1">
    <location>
        <begin position="19"/>
        <end position="123"/>
    </location>
</feature>
<name>A0A5C3NGB8_9AGAM</name>
<dbReference type="EMBL" id="ML213503">
    <property type="protein sequence ID" value="TFK56390.1"/>
    <property type="molecule type" value="Genomic_DNA"/>
</dbReference>
<keyword evidence="3" id="KW-1185">Reference proteome</keyword>
<evidence type="ECO:0000256" key="1">
    <source>
        <dbReference type="SAM" id="SignalP"/>
    </source>
</evidence>
<proteinExistence type="predicted"/>
<organism evidence="2 3">
    <name type="scientific">Heliocybe sulcata</name>
    <dbReference type="NCBI Taxonomy" id="5364"/>
    <lineage>
        <taxon>Eukaryota</taxon>
        <taxon>Fungi</taxon>
        <taxon>Dikarya</taxon>
        <taxon>Basidiomycota</taxon>
        <taxon>Agaricomycotina</taxon>
        <taxon>Agaricomycetes</taxon>
        <taxon>Gloeophyllales</taxon>
        <taxon>Gloeophyllaceae</taxon>
        <taxon>Heliocybe</taxon>
    </lineage>
</organism>
<accession>A0A5C3NGB8</accession>
<keyword evidence="1" id="KW-0732">Signal</keyword>
<dbReference type="Proteomes" id="UP000305948">
    <property type="component" value="Unassembled WGS sequence"/>
</dbReference>
<reference evidence="2 3" key="1">
    <citation type="journal article" date="2019" name="Nat. Ecol. Evol.">
        <title>Megaphylogeny resolves global patterns of mushroom evolution.</title>
        <authorList>
            <person name="Varga T."/>
            <person name="Krizsan K."/>
            <person name="Foldi C."/>
            <person name="Dima B."/>
            <person name="Sanchez-Garcia M."/>
            <person name="Sanchez-Ramirez S."/>
            <person name="Szollosi G.J."/>
            <person name="Szarkandi J.G."/>
            <person name="Papp V."/>
            <person name="Albert L."/>
            <person name="Andreopoulos W."/>
            <person name="Angelini C."/>
            <person name="Antonin V."/>
            <person name="Barry K.W."/>
            <person name="Bougher N.L."/>
            <person name="Buchanan P."/>
            <person name="Buyck B."/>
            <person name="Bense V."/>
            <person name="Catcheside P."/>
            <person name="Chovatia M."/>
            <person name="Cooper J."/>
            <person name="Damon W."/>
            <person name="Desjardin D."/>
            <person name="Finy P."/>
            <person name="Geml J."/>
            <person name="Haridas S."/>
            <person name="Hughes K."/>
            <person name="Justo A."/>
            <person name="Karasinski D."/>
            <person name="Kautmanova I."/>
            <person name="Kiss B."/>
            <person name="Kocsube S."/>
            <person name="Kotiranta H."/>
            <person name="LaButti K.M."/>
            <person name="Lechner B.E."/>
            <person name="Liimatainen K."/>
            <person name="Lipzen A."/>
            <person name="Lukacs Z."/>
            <person name="Mihaltcheva S."/>
            <person name="Morgado L.N."/>
            <person name="Niskanen T."/>
            <person name="Noordeloos M.E."/>
            <person name="Ohm R.A."/>
            <person name="Ortiz-Santana B."/>
            <person name="Ovrebo C."/>
            <person name="Racz N."/>
            <person name="Riley R."/>
            <person name="Savchenko A."/>
            <person name="Shiryaev A."/>
            <person name="Soop K."/>
            <person name="Spirin V."/>
            <person name="Szebenyi C."/>
            <person name="Tomsovsky M."/>
            <person name="Tulloss R.E."/>
            <person name="Uehling J."/>
            <person name="Grigoriev I.V."/>
            <person name="Vagvolgyi C."/>
            <person name="Papp T."/>
            <person name="Martin F.M."/>
            <person name="Miettinen O."/>
            <person name="Hibbett D.S."/>
            <person name="Nagy L.G."/>
        </authorList>
    </citation>
    <scope>NUCLEOTIDE SEQUENCE [LARGE SCALE GENOMIC DNA]</scope>
    <source>
        <strain evidence="2 3">OMC1185</strain>
    </source>
</reference>